<organism evidence="10 11">
    <name type="scientific">Caballeronia humi</name>
    <dbReference type="NCBI Taxonomy" id="326474"/>
    <lineage>
        <taxon>Bacteria</taxon>
        <taxon>Pseudomonadati</taxon>
        <taxon>Pseudomonadota</taxon>
        <taxon>Betaproteobacteria</taxon>
        <taxon>Burkholderiales</taxon>
        <taxon>Burkholderiaceae</taxon>
        <taxon>Caballeronia</taxon>
    </lineage>
</organism>
<feature type="domain" description="Major facilitator superfamily (MFS) profile" evidence="9">
    <location>
        <begin position="21"/>
        <end position="475"/>
    </location>
</feature>
<dbReference type="InterPro" id="IPR000849">
    <property type="entry name" value="Sugar_P_transporter"/>
</dbReference>
<dbReference type="GO" id="GO:0005886">
    <property type="term" value="C:plasma membrane"/>
    <property type="evidence" value="ECO:0007669"/>
    <property type="project" value="UniProtKB-SubCell"/>
</dbReference>
<dbReference type="Gene3D" id="1.20.1250.20">
    <property type="entry name" value="MFS general substrate transporter like domains"/>
    <property type="match status" value="2"/>
</dbReference>
<evidence type="ECO:0000256" key="3">
    <source>
        <dbReference type="ARBA" id="ARBA00022475"/>
    </source>
</evidence>
<feature type="transmembrane region" description="Helical" evidence="8">
    <location>
        <begin position="288"/>
        <end position="307"/>
    </location>
</feature>
<evidence type="ECO:0000256" key="5">
    <source>
        <dbReference type="ARBA" id="ARBA00022989"/>
    </source>
</evidence>
<proteinExistence type="inferred from homology"/>
<dbReference type="InterPro" id="IPR011701">
    <property type="entry name" value="MFS"/>
</dbReference>
<dbReference type="PIRSF" id="PIRSF002808">
    <property type="entry name" value="Hexose_phosphate_transp"/>
    <property type="match status" value="1"/>
</dbReference>
<dbReference type="PROSITE" id="PS50850">
    <property type="entry name" value="MFS"/>
    <property type="match status" value="1"/>
</dbReference>
<comment type="similarity">
    <text evidence="7">Belongs to the major facilitator superfamily. Phthalate permease family.</text>
</comment>
<gene>
    <name evidence="10" type="ORF">AWB65_06278</name>
</gene>
<feature type="transmembrane region" description="Helical" evidence="8">
    <location>
        <begin position="388"/>
        <end position="409"/>
    </location>
</feature>
<feature type="transmembrane region" description="Helical" evidence="8">
    <location>
        <begin position="181"/>
        <end position="201"/>
    </location>
</feature>
<dbReference type="OrthoDB" id="8596007at2"/>
<comment type="subcellular location">
    <subcellularLocation>
        <location evidence="1">Cell membrane</location>
        <topology evidence="1">Multi-pass membrane protein</topology>
    </subcellularLocation>
</comment>
<evidence type="ECO:0000256" key="2">
    <source>
        <dbReference type="ARBA" id="ARBA00022448"/>
    </source>
</evidence>
<evidence type="ECO:0000313" key="11">
    <source>
        <dbReference type="Proteomes" id="UP000054977"/>
    </source>
</evidence>
<evidence type="ECO:0000256" key="6">
    <source>
        <dbReference type="ARBA" id="ARBA00023136"/>
    </source>
</evidence>
<reference evidence="10" key="1">
    <citation type="submission" date="2016-01" db="EMBL/GenBank/DDBJ databases">
        <authorList>
            <person name="Peeters C."/>
        </authorList>
    </citation>
    <scope>NUCLEOTIDE SEQUENCE [LARGE SCALE GENOMIC DNA]</scope>
    <source>
        <strain evidence="10">LMG 22934</strain>
    </source>
</reference>
<accession>A0A158JCJ1</accession>
<feature type="transmembrane region" description="Helical" evidence="8">
    <location>
        <begin position="449"/>
        <end position="470"/>
    </location>
</feature>
<evidence type="ECO:0000256" key="1">
    <source>
        <dbReference type="ARBA" id="ARBA00004651"/>
    </source>
</evidence>
<dbReference type="InterPro" id="IPR036259">
    <property type="entry name" value="MFS_trans_sf"/>
</dbReference>
<dbReference type="STRING" id="326474.AWB65_06278"/>
<dbReference type="GO" id="GO:0022857">
    <property type="term" value="F:transmembrane transporter activity"/>
    <property type="evidence" value="ECO:0007669"/>
    <property type="project" value="InterPro"/>
</dbReference>
<feature type="transmembrane region" description="Helical" evidence="8">
    <location>
        <begin position="54"/>
        <end position="70"/>
    </location>
</feature>
<keyword evidence="11" id="KW-1185">Reference proteome</keyword>
<comment type="caution">
    <text evidence="10">The sequence shown here is derived from an EMBL/GenBank/DDBJ whole genome shotgun (WGS) entry which is preliminary data.</text>
</comment>
<keyword evidence="5 8" id="KW-1133">Transmembrane helix</keyword>
<protein>
    <submittedName>
        <fullName evidence="10">D-galactonate transporter</fullName>
    </submittedName>
</protein>
<keyword evidence="3" id="KW-1003">Cell membrane</keyword>
<feature type="transmembrane region" description="Helical" evidence="8">
    <location>
        <begin position="421"/>
        <end position="443"/>
    </location>
</feature>
<feature type="transmembrane region" description="Helical" evidence="8">
    <location>
        <begin position="327"/>
        <end position="351"/>
    </location>
</feature>
<dbReference type="InterPro" id="IPR020846">
    <property type="entry name" value="MFS_dom"/>
</dbReference>
<dbReference type="AlphaFoldDB" id="A0A158JCJ1"/>
<evidence type="ECO:0000259" key="9">
    <source>
        <dbReference type="PROSITE" id="PS50850"/>
    </source>
</evidence>
<dbReference type="PANTHER" id="PTHR11662:SF399">
    <property type="entry name" value="FI19708P1-RELATED"/>
    <property type="match status" value="1"/>
</dbReference>
<dbReference type="SUPFAM" id="SSF103473">
    <property type="entry name" value="MFS general substrate transporter"/>
    <property type="match status" value="1"/>
</dbReference>
<evidence type="ECO:0000256" key="8">
    <source>
        <dbReference type="SAM" id="Phobius"/>
    </source>
</evidence>
<keyword evidence="4 8" id="KW-0812">Transmembrane</keyword>
<feature type="transmembrane region" description="Helical" evidence="8">
    <location>
        <begin position="17"/>
        <end position="34"/>
    </location>
</feature>
<feature type="transmembrane region" description="Helical" evidence="8">
    <location>
        <begin position="363"/>
        <end position="382"/>
    </location>
</feature>
<dbReference type="CDD" id="cd17319">
    <property type="entry name" value="MFS_ExuT_GudP_like"/>
    <property type="match status" value="1"/>
</dbReference>
<evidence type="ECO:0000256" key="4">
    <source>
        <dbReference type="ARBA" id="ARBA00022692"/>
    </source>
</evidence>
<keyword evidence="2" id="KW-0813">Transport</keyword>
<sequence>MVQATVGNVSDAKRTRVRYGIVAMLFLVTAINYADRATISIAGTSLSKDLGLDAVSMGFIFSAFGWSYVIGQLPGGWLLDRFGSKPVYAASIFIWSIFTLLQGSVSYLGVTAAVGALFALRFLVGFAEAPSFPANGRIVAAWFPTAERGTASAIFNSAQYFATVLFAPIMGWITHAYGWPYVFYFMGVVGIVVSGIWLKVIHSPRAHPSINKAEFDYIAQGGALVDMDRSKNERRLTEAELELDFVEQADVEPGVVKGAEILPAAEAGLKGNAAPKLSYMKQLLTNRMLLGVYIGQYCITTITYFFLTWFPVYLVKERGMSILNAGFVAALPAICGFLGGVLGGLLSDYLIRKGHSLTFARKAPIVVGMLMSTTMIACNYVSSSTLVVAIMAFAFFGKGLGALGWAVVADTSPKQIAGLSGGMFNTFGNVAAITTPIVIGYIVKVTGNFSGALVFVACNALVAIVSYLLIVGEIKRVQLKDV</sequence>
<evidence type="ECO:0000256" key="7">
    <source>
        <dbReference type="ARBA" id="ARBA00038514"/>
    </source>
</evidence>
<dbReference type="FunFam" id="1.20.1250.20:FF:000010">
    <property type="entry name" value="Probable glucarate transporter"/>
    <property type="match status" value="1"/>
</dbReference>
<keyword evidence="6 8" id="KW-0472">Membrane</keyword>
<dbReference type="InterPro" id="IPR050382">
    <property type="entry name" value="MFS_Na/Anion_cotransporter"/>
</dbReference>
<evidence type="ECO:0000313" key="10">
    <source>
        <dbReference type="EMBL" id="SAL66030.1"/>
    </source>
</evidence>
<dbReference type="Pfam" id="PF07690">
    <property type="entry name" value="MFS_1"/>
    <property type="match status" value="1"/>
</dbReference>
<dbReference type="Proteomes" id="UP000054977">
    <property type="component" value="Unassembled WGS sequence"/>
</dbReference>
<dbReference type="EMBL" id="FCNW02000072">
    <property type="protein sequence ID" value="SAL66030.1"/>
    <property type="molecule type" value="Genomic_DNA"/>
</dbReference>
<name>A0A158JCJ1_9BURK</name>
<dbReference type="PANTHER" id="PTHR11662">
    <property type="entry name" value="SOLUTE CARRIER FAMILY 17"/>
    <property type="match status" value="1"/>
</dbReference>